<organism evidence="1 2">
    <name type="scientific">Pseudovibrio exalbescens</name>
    <dbReference type="NCBI Taxonomy" id="197461"/>
    <lineage>
        <taxon>Bacteria</taxon>
        <taxon>Pseudomonadati</taxon>
        <taxon>Pseudomonadota</taxon>
        <taxon>Alphaproteobacteria</taxon>
        <taxon>Hyphomicrobiales</taxon>
        <taxon>Stappiaceae</taxon>
        <taxon>Pseudovibrio</taxon>
    </lineage>
</organism>
<evidence type="ECO:0000313" key="2">
    <source>
        <dbReference type="Proteomes" id="UP000185783"/>
    </source>
</evidence>
<protein>
    <submittedName>
        <fullName evidence="1">Uncharacterized protein</fullName>
    </submittedName>
</protein>
<keyword evidence="2" id="KW-1185">Reference proteome</keyword>
<accession>A0A1U7JH48</accession>
<dbReference type="Proteomes" id="UP000185783">
    <property type="component" value="Unassembled WGS sequence"/>
</dbReference>
<reference evidence="1 2" key="1">
    <citation type="submission" date="2016-03" db="EMBL/GenBank/DDBJ databases">
        <title>Genome sequence of Nesiotobacter sp. nov., a moderately halophilic alphaproteobacterium isolated from the Yellow Sea, China.</title>
        <authorList>
            <person name="Zhang G."/>
            <person name="Zhang R."/>
        </authorList>
    </citation>
    <scope>NUCLEOTIDE SEQUENCE [LARGE SCALE GENOMIC DNA]</scope>
    <source>
        <strain evidence="1 2">WB1-6</strain>
    </source>
</reference>
<gene>
    <name evidence="1" type="ORF">A3843_10865</name>
</gene>
<dbReference type="EMBL" id="LVVZ01000015">
    <property type="protein sequence ID" value="OKL44070.1"/>
    <property type="molecule type" value="Genomic_DNA"/>
</dbReference>
<dbReference type="AlphaFoldDB" id="A0A1U7JH48"/>
<name>A0A1U7JH48_9HYPH</name>
<dbReference type="STRING" id="197461.A3843_10865"/>
<evidence type="ECO:0000313" key="1">
    <source>
        <dbReference type="EMBL" id="OKL44070.1"/>
    </source>
</evidence>
<sequence>MHSRRQPLAPECFDFQENLGVFLHPEFGETSTGANRDRHDDKELLMVTEELRGEEFNQP</sequence>
<comment type="caution">
    <text evidence="1">The sequence shown here is derived from an EMBL/GenBank/DDBJ whole genome shotgun (WGS) entry which is preliminary data.</text>
</comment>
<proteinExistence type="predicted"/>